<dbReference type="SUPFAM" id="SSF56349">
    <property type="entry name" value="DNA breaking-rejoining enzymes"/>
    <property type="match status" value="1"/>
</dbReference>
<evidence type="ECO:0000313" key="7">
    <source>
        <dbReference type="Proteomes" id="UP000078356"/>
    </source>
</evidence>
<dbReference type="GO" id="GO:0003677">
    <property type="term" value="F:DNA binding"/>
    <property type="evidence" value="ECO:0007669"/>
    <property type="project" value="UniProtKB-KW"/>
</dbReference>
<dbReference type="Proteomes" id="UP000078356">
    <property type="component" value="Unassembled WGS sequence"/>
</dbReference>
<comment type="similarity">
    <text evidence="1">Belongs to the 'phage' integrase family.</text>
</comment>
<dbReference type="InterPro" id="IPR038488">
    <property type="entry name" value="Integrase_DNA-bd_sf"/>
</dbReference>
<dbReference type="RefSeq" id="WP_064307047.1">
    <property type="nucleotide sequence ID" value="NZ_JAAQXR010000009.1"/>
</dbReference>
<gene>
    <name evidence="6" type="ORF">A4V15_12240</name>
</gene>
<accession>A0A178LLR7</accession>
<evidence type="ECO:0000256" key="1">
    <source>
        <dbReference type="ARBA" id="ARBA00008857"/>
    </source>
</evidence>
<dbReference type="InterPro" id="IPR053876">
    <property type="entry name" value="Phage_int_M"/>
</dbReference>
<keyword evidence="2" id="KW-0229">DNA integration</keyword>
<dbReference type="Pfam" id="PF13356">
    <property type="entry name" value="Arm-DNA-bind_3"/>
    <property type="match status" value="1"/>
</dbReference>
<keyword evidence="4" id="KW-0233">DNA recombination</keyword>
<dbReference type="PANTHER" id="PTHR30629">
    <property type="entry name" value="PROPHAGE INTEGRASE"/>
    <property type="match status" value="1"/>
</dbReference>
<comment type="caution">
    <text evidence="6">The sequence shown here is derived from an EMBL/GenBank/DDBJ whole genome shotgun (WGS) entry which is preliminary data.</text>
</comment>
<evidence type="ECO:0000256" key="2">
    <source>
        <dbReference type="ARBA" id="ARBA00022908"/>
    </source>
</evidence>
<dbReference type="PANTHER" id="PTHR30629:SF2">
    <property type="entry name" value="PROPHAGE INTEGRASE INTS-RELATED"/>
    <property type="match status" value="1"/>
</dbReference>
<dbReference type="InterPro" id="IPR013762">
    <property type="entry name" value="Integrase-like_cat_sf"/>
</dbReference>
<reference evidence="6 7" key="1">
    <citation type="submission" date="2016-04" db="EMBL/GenBank/DDBJ databases">
        <title>Draft Genome Sequences of Staphylococcus capitis Strain H36, S. capitis Strain H65, S. cohnii Strain H62, S. hominis Strain H69, Mycobacterium iranicum Strain H39, Plantibacter sp. Strain H53, Pseudomonas oryzihabitans Strain H72, and Microbacterium sp. Strain H83, isolated from residential settings.</title>
        <authorList>
            <person name="Lymperopoulou D."/>
            <person name="Adams R.I."/>
            <person name="Lindow S."/>
            <person name="Coil D.A."/>
            <person name="Jospin G."/>
            <person name="Eisen J.A."/>
        </authorList>
    </citation>
    <scope>NUCLEOTIDE SEQUENCE [LARGE SCALE GENOMIC DNA]</scope>
    <source>
        <strain evidence="6 7">H72</strain>
    </source>
</reference>
<dbReference type="GO" id="GO:0015074">
    <property type="term" value="P:DNA integration"/>
    <property type="evidence" value="ECO:0007669"/>
    <property type="project" value="UniProtKB-KW"/>
</dbReference>
<dbReference type="CDD" id="cd00801">
    <property type="entry name" value="INT_P4_C"/>
    <property type="match status" value="1"/>
</dbReference>
<sequence>MGQLLPKQVKELSEPGVYQDGRGLILRVAKTGAKRWIFRFSFRGQRYDVGLGGYPAVSLKQARLEADRRRLKIAEGAPELPGRRSPAAQSPAAGPDLFETLAGQYITTHGASWSHDHHRQWVSSMERYVFPVLGRRPVAEIDTDLVLQVLRPIWDKIEVTAARIRNRIESVLDAAQALGFREGANPARWRGHLDKLLPRHDRNVTHHPAAPAESCPSVLHRLDSLDGPAARAAELLILTSLRNAEVREARWAEFDFDARRWTIPAERMKRDKEHIVPLTNRMLEVLEQQKGQHDTWVFPNARGKKPLPGNAIGRALRKIKLEGAVPHGFRSTFRTWAAETTSHPREICEKALAHRIGSKTEAAYNRGPLLEKRRALMSDWETFLAMPELPGSEDVASGVLQDACRTPSVI</sequence>
<dbReference type="Gene3D" id="1.10.150.130">
    <property type="match status" value="1"/>
</dbReference>
<organism evidence="6 7">
    <name type="scientific">Pseudomonas oryzihabitans</name>
    <dbReference type="NCBI Taxonomy" id="47885"/>
    <lineage>
        <taxon>Bacteria</taxon>
        <taxon>Pseudomonadati</taxon>
        <taxon>Pseudomonadota</taxon>
        <taxon>Gammaproteobacteria</taxon>
        <taxon>Pseudomonadales</taxon>
        <taxon>Pseudomonadaceae</taxon>
        <taxon>Pseudomonas</taxon>
    </lineage>
</organism>
<feature type="domain" description="Tyr recombinase" evidence="5">
    <location>
        <begin position="206"/>
        <end position="377"/>
    </location>
</feature>
<evidence type="ECO:0000256" key="4">
    <source>
        <dbReference type="ARBA" id="ARBA00023172"/>
    </source>
</evidence>
<dbReference type="EMBL" id="LWCR01000003">
    <property type="protein sequence ID" value="OAN31834.1"/>
    <property type="molecule type" value="Genomic_DNA"/>
</dbReference>
<dbReference type="InterPro" id="IPR025166">
    <property type="entry name" value="Integrase_DNA_bind_dom"/>
</dbReference>
<dbReference type="AlphaFoldDB" id="A0A178LLR7"/>
<evidence type="ECO:0000256" key="3">
    <source>
        <dbReference type="ARBA" id="ARBA00023125"/>
    </source>
</evidence>
<dbReference type="Gene3D" id="3.30.160.390">
    <property type="entry name" value="Integrase, DNA-binding domain"/>
    <property type="match status" value="1"/>
</dbReference>
<dbReference type="PROSITE" id="PS51898">
    <property type="entry name" value="TYR_RECOMBINASE"/>
    <property type="match status" value="1"/>
</dbReference>
<keyword evidence="3" id="KW-0238">DNA-binding</keyword>
<protein>
    <submittedName>
        <fullName evidence="6">Integrase</fullName>
    </submittedName>
</protein>
<dbReference type="InterPro" id="IPR010998">
    <property type="entry name" value="Integrase_recombinase_N"/>
</dbReference>
<proteinExistence type="inferred from homology"/>
<name>A0A178LLR7_9PSED</name>
<dbReference type="GO" id="GO:0006310">
    <property type="term" value="P:DNA recombination"/>
    <property type="evidence" value="ECO:0007669"/>
    <property type="project" value="UniProtKB-KW"/>
</dbReference>
<evidence type="ECO:0000259" key="5">
    <source>
        <dbReference type="PROSITE" id="PS51898"/>
    </source>
</evidence>
<dbReference type="Gene3D" id="1.10.443.10">
    <property type="entry name" value="Intergrase catalytic core"/>
    <property type="match status" value="1"/>
</dbReference>
<dbReference type="Pfam" id="PF00589">
    <property type="entry name" value="Phage_integrase"/>
    <property type="match status" value="1"/>
</dbReference>
<evidence type="ECO:0000313" key="6">
    <source>
        <dbReference type="EMBL" id="OAN31834.1"/>
    </source>
</evidence>
<dbReference type="InterPro" id="IPR002104">
    <property type="entry name" value="Integrase_catalytic"/>
</dbReference>
<dbReference type="Pfam" id="PF22022">
    <property type="entry name" value="Phage_int_M"/>
    <property type="match status" value="1"/>
</dbReference>
<dbReference type="InterPro" id="IPR050808">
    <property type="entry name" value="Phage_Integrase"/>
</dbReference>
<dbReference type="InterPro" id="IPR011010">
    <property type="entry name" value="DNA_brk_join_enz"/>
</dbReference>